<protein>
    <submittedName>
        <fullName evidence="2">Glycosyl transferase family 2</fullName>
    </submittedName>
</protein>
<dbReference type="InterPro" id="IPR029044">
    <property type="entry name" value="Nucleotide-diphossugar_trans"/>
</dbReference>
<dbReference type="SUPFAM" id="SSF53448">
    <property type="entry name" value="Nucleotide-diphospho-sugar transferases"/>
    <property type="match status" value="1"/>
</dbReference>
<dbReference type="Proteomes" id="UP000236752">
    <property type="component" value="Unassembled WGS sequence"/>
</dbReference>
<dbReference type="GO" id="GO:0016740">
    <property type="term" value="F:transferase activity"/>
    <property type="evidence" value="ECO:0007669"/>
    <property type="project" value="UniProtKB-KW"/>
</dbReference>
<dbReference type="Pfam" id="PF00535">
    <property type="entry name" value="Glycos_transf_2"/>
    <property type="match status" value="1"/>
</dbReference>
<evidence type="ECO:0000259" key="1">
    <source>
        <dbReference type="Pfam" id="PF00535"/>
    </source>
</evidence>
<feature type="domain" description="Glycosyltransferase 2-like" evidence="1">
    <location>
        <begin position="4"/>
        <end position="108"/>
    </location>
</feature>
<organism evidence="2 3">
    <name type="scientific">Thalassococcus halodurans</name>
    <dbReference type="NCBI Taxonomy" id="373675"/>
    <lineage>
        <taxon>Bacteria</taxon>
        <taxon>Pseudomonadati</taxon>
        <taxon>Pseudomonadota</taxon>
        <taxon>Alphaproteobacteria</taxon>
        <taxon>Rhodobacterales</taxon>
        <taxon>Roseobacteraceae</taxon>
        <taxon>Thalassococcus</taxon>
    </lineage>
</organism>
<dbReference type="InterPro" id="IPR001173">
    <property type="entry name" value="Glyco_trans_2-like"/>
</dbReference>
<dbReference type="AlphaFoldDB" id="A0A1H5Z598"/>
<name>A0A1H5Z598_9RHOB</name>
<dbReference type="CDD" id="cd00761">
    <property type="entry name" value="Glyco_tranf_GTA_type"/>
    <property type="match status" value="1"/>
</dbReference>
<gene>
    <name evidence="2" type="ORF">SAMN04488045_2427</name>
</gene>
<keyword evidence="3" id="KW-1185">Reference proteome</keyword>
<dbReference type="EMBL" id="FNUZ01000003">
    <property type="protein sequence ID" value="SEG31452.1"/>
    <property type="molecule type" value="Genomic_DNA"/>
</dbReference>
<evidence type="ECO:0000313" key="3">
    <source>
        <dbReference type="Proteomes" id="UP000236752"/>
    </source>
</evidence>
<dbReference type="Gene3D" id="3.90.550.10">
    <property type="entry name" value="Spore Coat Polysaccharide Biosynthesis Protein SpsA, Chain A"/>
    <property type="match status" value="1"/>
</dbReference>
<dbReference type="OrthoDB" id="9790710at2"/>
<proteinExistence type="predicted"/>
<dbReference type="PANTHER" id="PTHR43685:SF3">
    <property type="entry name" value="SLR2126 PROTEIN"/>
    <property type="match status" value="1"/>
</dbReference>
<keyword evidence="2" id="KW-0808">Transferase</keyword>
<dbReference type="PANTHER" id="PTHR43685">
    <property type="entry name" value="GLYCOSYLTRANSFERASE"/>
    <property type="match status" value="1"/>
</dbReference>
<accession>A0A1H5Z598</accession>
<sequence>MRVSVVICTCGRASILPDTLDTLTVQTQPAHEVIIVATQPSDIPDLTRYTAKMPLRVEFAEKGLPKQRNHALNILSDQCDIVFFIDDDYMPSADALEQLSRAFAALRYAAGMNGTLLADGIHSRGIDASDARSMLRNRPAVGPVPIAIKRNLVGLYGCNMAYRTDAISDTRFDEALPLYGWQEDVDFASRVNGEMVQVNTVSGVHCGTKLGRESSGEMLGYSQVANPIYLSGKGHIPPVFLLKLTMKNILANHLKQLCPEDWIDRAGRARGNRAALKDWIRGRVSPDRLTHVRPSPSGPKP</sequence>
<evidence type="ECO:0000313" key="2">
    <source>
        <dbReference type="EMBL" id="SEG31452.1"/>
    </source>
</evidence>
<dbReference type="InterPro" id="IPR050834">
    <property type="entry name" value="Glycosyltransf_2"/>
</dbReference>
<dbReference type="RefSeq" id="WP_103910735.1">
    <property type="nucleotide sequence ID" value="NZ_FNUZ01000003.1"/>
</dbReference>
<reference evidence="2 3" key="1">
    <citation type="submission" date="2016-10" db="EMBL/GenBank/DDBJ databases">
        <authorList>
            <person name="de Groot N.N."/>
        </authorList>
    </citation>
    <scope>NUCLEOTIDE SEQUENCE [LARGE SCALE GENOMIC DNA]</scope>
    <source>
        <strain evidence="2 3">DSM 26915</strain>
    </source>
</reference>